<evidence type="ECO:0000313" key="3">
    <source>
        <dbReference type="Proteomes" id="UP001160390"/>
    </source>
</evidence>
<evidence type="ECO:0000313" key="2">
    <source>
        <dbReference type="EMBL" id="CAI6087207.1"/>
    </source>
</evidence>
<feature type="region of interest" description="Disordered" evidence="1">
    <location>
        <begin position="215"/>
        <end position="270"/>
    </location>
</feature>
<evidence type="ECO:0000256" key="1">
    <source>
        <dbReference type="SAM" id="MobiDB-lite"/>
    </source>
</evidence>
<dbReference type="Proteomes" id="UP001160390">
    <property type="component" value="Unassembled WGS sequence"/>
</dbReference>
<feature type="compositionally biased region" description="Acidic residues" evidence="1">
    <location>
        <begin position="246"/>
        <end position="270"/>
    </location>
</feature>
<feature type="region of interest" description="Disordered" evidence="1">
    <location>
        <begin position="328"/>
        <end position="347"/>
    </location>
</feature>
<organism evidence="2 3">
    <name type="scientific">Clonostachys chloroleuca</name>
    <dbReference type="NCBI Taxonomy" id="1926264"/>
    <lineage>
        <taxon>Eukaryota</taxon>
        <taxon>Fungi</taxon>
        <taxon>Dikarya</taxon>
        <taxon>Ascomycota</taxon>
        <taxon>Pezizomycotina</taxon>
        <taxon>Sordariomycetes</taxon>
        <taxon>Hypocreomycetidae</taxon>
        <taxon>Hypocreales</taxon>
        <taxon>Bionectriaceae</taxon>
        <taxon>Clonostachys</taxon>
    </lineage>
</organism>
<name>A0AA35LZQ4_9HYPO</name>
<protein>
    <submittedName>
        <fullName evidence="2">Uncharacterized protein</fullName>
    </submittedName>
</protein>
<sequence length="859" mass="95713">MSRDTTNDKHVNTANTMSLYAAMQRDLSGFMGDPTPVLVATNVNLSLTQPGFDNALNGRMSGNNLPLSEPTRIDAQHVNEPGQAQADSFAVHEIPGNNHWSAAQAQQELFELWENGVRDAFAETSMLPWKDQDFGVASPMNQPAQAQFESLANGANNGTDHQSTAQIQAQSRPGTPMSDGDSGVTLFFDDHAQVRSGFPMSDGDSTVTLCLDDHEHIRPGTPMSDGDSSVTLNTGEPPFRSGTPMSDDEDDDMSDDIDDDDFEDEEDDEMGNDRWNEFTQVIIEDLWEELRDGKVIRLASDAMEDSVSDSMYDAEDARAEKMSDAINEVSDDVNDASDRDGLSGGSSRTLPPIAFITPAQLRAHMLSVERSDVDAMLVSDSAQGQFTGNMDGEDADINSPPLVHPIPLRVQPDFDSVINHVETPADEGDVLRLFINPSLTPADYLTGHLAGTMLGYTHGMGLSSVHMCYLPEIPRRLEQSVALRNSAYYFCYTWHQFHLGRLQDVDESYGYARASHGIQEELGMVLRFAKYGLADRLVTPELLTALTLTERTLKLFLQGKKAPEYARLCKNLIAELWLVRGPPDLNDPLDTAVSNEIHGLLIREGCEVDITCISDTPWNEALALCAVGRPTSVDCPDTDNRPFMINDHIKLHEYMSKLEPLFMDLMRICRNPYGTKLLAREVLSRLQVIKDTALFASVCSSSESRRPLGHDLRPAVHYFGKRFYLKSVMLAHMFQKMMMHEFVPLQVVYEMSYAIGISPGSYLEFFDKAEYDTPEYEVWTRIPQRILDLAEKGARHFEPWCLRPAPLLAVGVVTDDGPSGTGFTSMIWRPVDDRRLLNMPFRDLYKLRLHSSLHSGHGL</sequence>
<proteinExistence type="predicted"/>
<gene>
    <name evidence="2" type="ORF">CCHLO57077_00016426</name>
</gene>
<feature type="region of interest" description="Disordered" evidence="1">
    <location>
        <begin position="153"/>
        <end position="183"/>
    </location>
</feature>
<comment type="caution">
    <text evidence="2">The sequence shown here is derived from an EMBL/GenBank/DDBJ whole genome shotgun (WGS) entry which is preliminary data.</text>
</comment>
<dbReference type="AlphaFoldDB" id="A0AA35LZQ4"/>
<dbReference type="EMBL" id="CABFNP030000794">
    <property type="protein sequence ID" value="CAI6087207.1"/>
    <property type="molecule type" value="Genomic_DNA"/>
</dbReference>
<accession>A0AA35LZQ4</accession>
<keyword evidence="3" id="KW-1185">Reference proteome</keyword>
<feature type="compositionally biased region" description="Polar residues" evidence="1">
    <location>
        <begin position="153"/>
        <end position="173"/>
    </location>
</feature>
<reference evidence="2" key="1">
    <citation type="submission" date="2023-01" db="EMBL/GenBank/DDBJ databases">
        <authorList>
            <person name="Piombo E."/>
        </authorList>
    </citation>
    <scope>NUCLEOTIDE SEQUENCE</scope>
</reference>